<reference evidence="1 2" key="1">
    <citation type="journal article" date="2013" name="Mar. Genomics">
        <title>Expression of sulfatases in Rhodopirellula baltica and the diversity of sulfatases in the genus Rhodopirellula.</title>
        <authorList>
            <person name="Wegner C.E."/>
            <person name="Richter-Heitmann T."/>
            <person name="Klindworth A."/>
            <person name="Klockow C."/>
            <person name="Richter M."/>
            <person name="Achstetter T."/>
            <person name="Glockner F.O."/>
            <person name="Harder J."/>
        </authorList>
    </citation>
    <scope>NUCLEOTIDE SEQUENCE [LARGE SCALE GENOMIC DNA]</scope>
    <source>
        <strain evidence="1 2">SWK14</strain>
    </source>
</reference>
<gene>
    <name evidence="1" type="ORF">RBSWK_02763</name>
</gene>
<evidence type="ECO:0000313" key="2">
    <source>
        <dbReference type="Proteomes" id="UP000010959"/>
    </source>
</evidence>
<evidence type="ECO:0000313" key="1">
    <source>
        <dbReference type="EMBL" id="ELP33266.1"/>
    </source>
</evidence>
<sequence>MNAAGNGSRYDVANFPHERLSRFERKNRFQTQRWNESPVLIGATLVFAVSPMSVLRR</sequence>
<dbReference type="Proteomes" id="UP000010959">
    <property type="component" value="Unassembled WGS sequence"/>
</dbReference>
<comment type="caution">
    <text evidence="1">The sequence shown here is derived from an EMBL/GenBank/DDBJ whole genome shotgun (WGS) entry which is preliminary data.</text>
</comment>
<accession>L7CJL3</accession>
<dbReference type="EMBL" id="AMWG01000067">
    <property type="protein sequence ID" value="ELP33266.1"/>
    <property type="molecule type" value="Genomic_DNA"/>
</dbReference>
<organism evidence="1 2">
    <name type="scientific">Rhodopirellula baltica SWK14</name>
    <dbReference type="NCBI Taxonomy" id="993516"/>
    <lineage>
        <taxon>Bacteria</taxon>
        <taxon>Pseudomonadati</taxon>
        <taxon>Planctomycetota</taxon>
        <taxon>Planctomycetia</taxon>
        <taxon>Pirellulales</taxon>
        <taxon>Pirellulaceae</taxon>
        <taxon>Rhodopirellula</taxon>
    </lineage>
</organism>
<dbReference type="PATRIC" id="fig|993516.3.peg.2938"/>
<name>L7CJL3_RHOBT</name>
<proteinExistence type="predicted"/>
<protein>
    <submittedName>
        <fullName evidence="1">Uncharacterized protein</fullName>
    </submittedName>
</protein>
<dbReference type="AlphaFoldDB" id="L7CJL3"/>